<dbReference type="EMBL" id="FQXO01000035">
    <property type="protein sequence ID" value="SHH63050.1"/>
    <property type="molecule type" value="Genomic_DNA"/>
</dbReference>
<accession>A0A1M5UJE6</accession>
<dbReference type="AlphaFoldDB" id="A0A1M5UJE6"/>
<protein>
    <submittedName>
        <fullName evidence="1">Uncharacterized protein</fullName>
    </submittedName>
</protein>
<evidence type="ECO:0000313" key="1">
    <source>
        <dbReference type="EMBL" id="SHH63050.1"/>
    </source>
</evidence>
<sequence>MISISKNSIKQTLKQYLYEYRHIFKKRSFNIFYWLILSILALEEVRSIKFIYDNFIKKYTVKTLNSLYYFLSYTNFNI</sequence>
<name>A0A1M5UJE6_9FIRM</name>
<feature type="non-terminal residue" evidence="1">
    <location>
        <position position="78"/>
    </location>
</feature>
<dbReference type="Proteomes" id="UP000183967">
    <property type="component" value="Unassembled WGS sequence"/>
</dbReference>
<reference evidence="2" key="1">
    <citation type="submission" date="2016-11" db="EMBL/GenBank/DDBJ databases">
        <authorList>
            <person name="Varghese N."/>
            <person name="Submissions S."/>
        </authorList>
    </citation>
    <scope>NUCLEOTIDE SEQUENCE [LARGE SCALE GENOMIC DNA]</scope>
    <source>
        <strain evidence="2">DSM 13643</strain>
    </source>
</reference>
<keyword evidence="2" id="KW-1185">Reference proteome</keyword>
<evidence type="ECO:0000313" key="2">
    <source>
        <dbReference type="Proteomes" id="UP000183967"/>
    </source>
</evidence>
<organism evidence="1 2">
    <name type="scientific">Caloranaerobacter azorensis DSM 13643</name>
    <dbReference type="NCBI Taxonomy" id="1121264"/>
    <lineage>
        <taxon>Bacteria</taxon>
        <taxon>Bacillati</taxon>
        <taxon>Bacillota</taxon>
        <taxon>Tissierellia</taxon>
        <taxon>Tissierellales</taxon>
        <taxon>Thermohalobacteraceae</taxon>
        <taxon>Caloranaerobacter</taxon>
    </lineage>
</organism>
<proteinExistence type="predicted"/>
<gene>
    <name evidence="1" type="ORF">SAMN02745135_01457</name>
</gene>